<evidence type="ECO:0000259" key="3">
    <source>
        <dbReference type="Pfam" id="PF07790"/>
    </source>
</evidence>
<evidence type="ECO:0000256" key="2">
    <source>
        <dbReference type="SAM" id="Phobius"/>
    </source>
</evidence>
<sequence length="148" mass="15400">MLDGKQISKKLIGSEDERAVSPVIGVILMVAITVILAAVIAAFVLDLGGSVGEEAQAGVSIDVDETAQGNITVEVTSSGNADHVDFRSSAFDSDEEDRVENMTVGDSETMSNADGNFEHDNGTVTAVAVIEADGTETQVGSESFDFDN</sequence>
<evidence type="ECO:0000313" key="5">
    <source>
        <dbReference type="Proteomes" id="UP000258707"/>
    </source>
</evidence>
<protein>
    <submittedName>
        <fullName evidence="4">Pilin/Flagellin, FlaG/FlaF family</fullName>
    </submittedName>
</protein>
<keyword evidence="4" id="KW-0966">Cell projection</keyword>
<keyword evidence="2" id="KW-0472">Membrane</keyword>
<dbReference type="KEGG" id="nan:AArc1_2918"/>
<reference evidence="5" key="1">
    <citation type="submission" date="2017-10" db="EMBL/GenBank/DDBJ databases">
        <title>Phenotypic and genomic properties of facultatively anaerobic sulfur-reducing natronoarchaea from hypersaline soda lakes.</title>
        <authorList>
            <person name="Sorokin D.Y."/>
            <person name="Kublanov I.V."/>
            <person name="Roman P."/>
            <person name="Sinninghe Damste J.S."/>
            <person name="Golyshin P.N."/>
            <person name="Rojo D."/>
            <person name="Ciordia S."/>
            <person name="Mena Md.C."/>
            <person name="Ferrer M."/>
            <person name="Messina E."/>
            <person name="Smedile F."/>
            <person name="La Spada G."/>
            <person name="La Cono V."/>
            <person name="Yakimov M.M."/>
        </authorList>
    </citation>
    <scope>NUCLEOTIDE SEQUENCE [LARGE SCALE GENOMIC DNA]</scope>
    <source>
        <strain evidence="5">AArc1</strain>
    </source>
</reference>
<dbReference type="EMBL" id="CP024047">
    <property type="protein sequence ID" value="AXR79227.1"/>
    <property type="molecule type" value="Genomic_DNA"/>
</dbReference>
<dbReference type="GeneID" id="37639693"/>
<dbReference type="NCBIfam" id="TIGR02537">
    <property type="entry name" value="arch_flag_Nterm"/>
    <property type="match status" value="1"/>
</dbReference>
<name>A0A346PI82_9EURY</name>
<dbReference type="InterPro" id="IPR012859">
    <property type="entry name" value="Pilin_N_archaeal"/>
</dbReference>
<gene>
    <name evidence="4" type="ORF">AArc1_2918</name>
</gene>
<dbReference type="AlphaFoldDB" id="A0A346PI82"/>
<dbReference type="Proteomes" id="UP000258707">
    <property type="component" value="Chromosome"/>
</dbReference>
<evidence type="ECO:0000313" key="4">
    <source>
        <dbReference type="EMBL" id="AXR79227.1"/>
    </source>
</evidence>
<dbReference type="RefSeq" id="WP_117365217.1">
    <property type="nucleotide sequence ID" value="NZ_CP024047.1"/>
</dbReference>
<proteinExistence type="predicted"/>
<keyword evidence="4" id="KW-0969">Cilium</keyword>
<feature type="transmembrane region" description="Helical" evidence="2">
    <location>
        <begin position="20"/>
        <end position="45"/>
    </location>
</feature>
<dbReference type="InterPro" id="IPR013373">
    <property type="entry name" value="Flagellin/pilin_N_arc"/>
</dbReference>
<accession>A0A346PI82</accession>
<keyword evidence="2" id="KW-1133">Transmembrane helix</keyword>
<evidence type="ECO:0000256" key="1">
    <source>
        <dbReference type="SAM" id="MobiDB-lite"/>
    </source>
</evidence>
<dbReference type="Pfam" id="PF07790">
    <property type="entry name" value="Pilin_N"/>
    <property type="match status" value="1"/>
</dbReference>
<organism evidence="4 5">
    <name type="scientific">Natrarchaeobaculum sulfurireducens</name>
    <dbReference type="NCBI Taxonomy" id="2044521"/>
    <lineage>
        <taxon>Archaea</taxon>
        <taxon>Methanobacteriati</taxon>
        <taxon>Methanobacteriota</taxon>
        <taxon>Stenosarchaea group</taxon>
        <taxon>Halobacteria</taxon>
        <taxon>Halobacteriales</taxon>
        <taxon>Natrialbaceae</taxon>
        <taxon>Natrarchaeobaculum</taxon>
    </lineage>
</organism>
<keyword evidence="2" id="KW-0812">Transmembrane</keyword>
<feature type="domain" description="Archaeal Type IV pilin N-terminal" evidence="3">
    <location>
        <begin position="18"/>
        <end position="76"/>
    </location>
</feature>
<keyword evidence="4" id="KW-0282">Flagellum</keyword>
<feature type="region of interest" description="Disordered" evidence="1">
    <location>
        <begin position="84"/>
        <end position="118"/>
    </location>
</feature>
<feature type="compositionally biased region" description="Polar residues" evidence="1">
    <location>
        <begin position="104"/>
        <end position="114"/>
    </location>
</feature>